<dbReference type="Gene3D" id="3.40.50.1010">
    <property type="entry name" value="5'-nuclease"/>
    <property type="match status" value="1"/>
</dbReference>
<keyword evidence="8" id="KW-0800">Toxin</keyword>
<evidence type="ECO:0000256" key="6">
    <source>
        <dbReference type="ARBA" id="ARBA00022842"/>
    </source>
</evidence>
<evidence type="ECO:0000313" key="10">
    <source>
        <dbReference type="EMBL" id="MFC3530254.1"/>
    </source>
</evidence>
<sequence>MIIVDTNVISEMQRPEPNPAVIAWLDRQEPTNLYLTAVTAAELMFGAFNVPAGRRAMQLQDAVSHLIEDQFRGRILPFDATAAYYYGMRMAACRKSGQAIGIADGQIGAIAMANNRAAVATRDVAPFEALGLDVINPFSAGQTEF</sequence>
<accession>A0ABV7R7P4</accession>
<evidence type="ECO:0000256" key="8">
    <source>
        <dbReference type="HAMAP-Rule" id="MF_00265"/>
    </source>
</evidence>
<dbReference type="InterPro" id="IPR022907">
    <property type="entry name" value="VapC_family"/>
</dbReference>
<dbReference type="InterPro" id="IPR002716">
    <property type="entry name" value="PIN_dom"/>
</dbReference>
<evidence type="ECO:0000256" key="2">
    <source>
        <dbReference type="ARBA" id="ARBA00022649"/>
    </source>
</evidence>
<dbReference type="RefSeq" id="WP_377746458.1">
    <property type="nucleotide sequence ID" value="NZ_JBHRXJ010000021.1"/>
</dbReference>
<protein>
    <recommendedName>
        <fullName evidence="8">Ribonuclease VapC</fullName>
        <shortName evidence="8">RNase VapC</shortName>
        <ecNumber evidence="8">3.1.-.-</ecNumber>
    </recommendedName>
    <alternativeName>
        <fullName evidence="8">Toxin VapC</fullName>
    </alternativeName>
</protein>
<comment type="cofactor">
    <cofactor evidence="1 8">
        <name>Mg(2+)</name>
        <dbReference type="ChEBI" id="CHEBI:18420"/>
    </cofactor>
</comment>
<dbReference type="CDD" id="cd18731">
    <property type="entry name" value="PIN_NgFitB-like"/>
    <property type="match status" value="1"/>
</dbReference>
<evidence type="ECO:0000256" key="4">
    <source>
        <dbReference type="ARBA" id="ARBA00022723"/>
    </source>
</evidence>
<name>A0ABV7R7P4_9RHOB</name>
<evidence type="ECO:0000256" key="1">
    <source>
        <dbReference type="ARBA" id="ARBA00001946"/>
    </source>
</evidence>
<keyword evidence="4 8" id="KW-0479">Metal-binding</keyword>
<dbReference type="Pfam" id="PF01850">
    <property type="entry name" value="PIN"/>
    <property type="match status" value="1"/>
</dbReference>
<evidence type="ECO:0000259" key="9">
    <source>
        <dbReference type="Pfam" id="PF01850"/>
    </source>
</evidence>
<evidence type="ECO:0000256" key="7">
    <source>
        <dbReference type="ARBA" id="ARBA00038093"/>
    </source>
</evidence>
<evidence type="ECO:0000256" key="3">
    <source>
        <dbReference type="ARBA" id="ARBA00022722"/>
    </source>
</evidence>
<dbReference type="EMBL" id="JBHRXJ010000021">
    <property type="protein sequence ID" value="MFC3530254.1"/>
    <property type="molecule type" value="Genomic_DNA"/>
</dbReference>
<dbReference type="PANTHER" id="PTHR33653">
    <property type="entry name" value="RIBONUCLEASE VAPC2"/>
    <property type="match status" value="1"/>
</dbReference>
<proteinExistence type="inferred from homology"/>
<feature type="binding site" evidence="8">
    <location>
        <position position="104"/>
    </location>
    <ligand>
        <name>Mg(2+)</name>
        <dbReference type="ChEBI" id="CHEBI:18420"/>
    </ligand>
</feature>
<organism evidence="10 11">
    <name type="scientific">Paracoccus mangrovi</name>
    <dbReference type="NCBI Taxonomy" id="1715645"/>
    <lineage>
        <taxon>Bacteria</taxon>
        <taxon>Pseudomonadati</taxon>
        <taxon>Pseudomonadota</taxon>
        <taxon>Alphaproteobacteria</taxon>
        <taxon>Rhodobacterales</taxon>
        <taxon>Paracoccaceae</taxon>
        <taxon>Paracoccus</taxon>
    </lineage>
</organism>
<comment type="function">
    <text evidence="8">Toxic component of a toxin-antitoxin (TA) system. An RNase.</text>
</comment>
<feature type="domain" description="PIN" evidence="9">
    <location>
        <begin position="2"/>
        <end position="124"/>
    </location>
</feature>
<dbReference type="SUPFAM" id="SSF88723">
    <property type="entry name" value="PIN domain-like"/>
    <property type="match status" value="1"/>
</dbReference>
<evidence type="ECO:0000313" key="11">
    <source>
        <dbReference type="Proteomes" id="UP001595721"/>
    </source>
</evidence>
<keyword evidence="11" id="KW-1185">Reference proteome</keyword>
<comment type="similarity">
    <text evidence="7 8">Belongs to the PINc/VapC protein family.</text>
</comment>
<feature type="binding site" evidence="8">
    <location>
        <position position="5"/>
    </location>
    <ligand>
        <name>Mg(2+)</name>
        <dbReference type="ChEBI" id="CHEBI:18420"/>
    </ligand>
</feature>
<reference evidence="11" key="1">
    <citation type="journal article" date="2019" name="Int. J. Syst. Evol. Microbiol.">
        <title>The Global Catalogue of Microorganisms (GCM) 10K type strain sequencing project: providing services to taxonomists for standard genome sequencing and annotation.</title>
        <authorList>
            <consortium name="The Broad Institute Genomics Platform"/>
            <consortium name="The Broad Institute Genome Sequencing Center for Infectious Disease"/>
            <person name="Wu L."/>
            <person name="Ma J."/>
        </authorList>
    </citation>
    <scope>NUCLEOTIDE SEQUENCE [LARGE SCALE GENOMIC DNA]</scope>
    <source>
        <strain evidence="11">KCTC 42899</strain>
    </source>
</reference>
<dbReference type="Proteomes" id="UP001595721">
    <property type="component" value="Unassembled WGS sequence"/>
</dbReference>
<keyword evidence="5 8" id="KW-0378">Hydrolase</keyword>
<comment type="caution">
    <text evidence="10">The sequence shown here is derived from an EMBL/GenBank/DDBJ whole genome shotgun (WGS) entry which is preliminary data.</text>
</comment>
<dbReference type="HAMAP" id="MF_00265">
    <property type="entry name" value="VapC_Nob1"/>
    <property type="match status" value="1"/>
</dbReference>
<evidence type="ECO:0000256" key="5">
    <source>
        <dbReference type="ARBA" id="ARBA00022801"/>
    </source>
</evidence>
<dbReference type="InterPro" id="IPR050556">
    <property type="entry name" value="Type_II_TA_system_RNase"/>
</dbReference>
<gene>
    <name evidence="8" type="primary">vapC</name>
    <name evidence="10" type="ORF">ACFOMH_18955</name>
</gene>
<keyword evidence="3 8" id="KW-0540">Nuclease</keyword>
<keyword evidence="2 8" id="KW-1277">Toxin-antitoxin system</keyword>
<dbReference type="PANTHER" id="PTHR33653:SF1">
    <property type="entry name" value="RIBONUCLEASE VAPC2"/>
    <property type="match status" value="1"/>
</dbReference>
<keyword evidence="6 8" id="KW-0460">Magnesium</keyword>
<dbReference type="EC" id="3.1.-.-" evidence="8"/>
<dbReference type="InterPro" id="IPR029060">
    <property type="entry name" value="PIN-like_dom_sf"/>
</dbReference>